<comment type="caution">
    <text evidence="4">The sequence shown here is derived from an EMBL/GenBank/DDBJ whole genome shotgun (WGS) entry which is preliminary data.</text>
</comment>
<feature type="binding site" evidence="3">
    <location>
        <position position="123"/>
    </location>
    <ligand>
        <name>a divalent metal cation</name>
        <dbReference type="ChEBI" id="CHEBI:60240"/>
    </ligand>
</feature>
<evidence type="ECO:0000313" key="4">
    <source>
        <dbReference type="EMBL" id="PWJ41827.1"/>
    </source>
</evidence>
<organism evidence="4 5">
    <name type="scientific">Sediminitomix flava</name>
    <dbReference type="NCBI Taxonomy" id="379075"/>
    <lineage>
        <taxon>Bacteria</taxon>
        <taxon>Pseudomonadati</taxon>
        <taxon>Bacteroidota</taxon>
        <taxon>Cytophagia</taxon>
        <taxon>Cytophagales</taxon>
        <taxon>Flammeovirgaceae</taxon>
        <taxon>Sediminitomix</taxon>
    </lineage>
</organism>
<protein>
    <submittedName>
        <fullName evidence="4">Putative damage-inducible protein DinB</fullName>
    </submittedName>
</protein>
<feature type="binding site" evidence="3">
    <location>
        <position position="119"/>
    </location>
    <ligand>
        <name>a divalent metal cation</name>
        <dbReference type="ChEBI" id="CHEBI:60240"/>
    </ligand>
</feature>
<dbReference type="RefSeq" id="WP_109618192.1">
    <property type="nucleotide sequence ID" value="NZ_QGDO01000003.1"/>
</dbReference>
<evidence type="ECO:0000256" key="1">
    <source>
        <dbReference type="ARBA" id="ARBA00008635"/>
    </source>
</evidence>
<proteinExistence type="inferred from homology"/>
<dbReference type="PANTHER" id="PTHR37302:SF3">
    <property type="entry name" value="DAMAGE-INDUCIBLE PROTEIN DINB"/>
    <property type="match status" value="1"/>
</dbReference>
<dbReference type="GO" id="GO:0046872">
    <property type="term" value="F:metal ion binding"/>
    <property type="evidence" value="ECO:0007669"/>
    <property type="project" value="UniProtKB-KW"/>
</dbReference>
<accession>A0A315ZWX3</accession>
<dbReference type="Gene3D" id="1.20.120.450">
    <property type="entry name" value="dinb family like domain"/>
    <property type="match status" value="1"/>
</dbReference>
<feature type="binding site" evidence="3">
    <location>
        <position position="41"/>
    </location>
    <ligand>
        <name>a divalent metal cation</name>
        <dbReference type="ChEBI" id="CHEBI:60240"/>
    </ligand>
</feature>
<keyword evidence="2 3" id="KW-0479">Metal-binding</keyword>
<evidence type="ECO:0000256" key="2">
    <source>
        <dbReference type="ARBA" id="ARBA00022723"/>
    </source>
</evidence>
<dbReference type="Proteomes" id="UP000245535">
    <property type="component" value="Unassembled WGS sequence"/>
</dbReference>
<dbReference type="SUPFAM" id="SSF109854">
    <property type="entry name" value="DinB/YfiT-like putative metalloenzymes"/>
    <property type="match status" value="1"/>
</dbReference>
<dbReference type="Pfam" id="PF05163">
    <property type="entry name" value="DinB"/>
    <property type="match status" value="1"/>
</dbReference>
<sequence>MQFHFQELLDFDLYANEKFFDILGAIKEERIPRAAIRQVSHLLNAHSAWNSRILKKASLYGIWEIHERDNFREIGEDNFTLTRQIIEELPLNMSIRYENSKGEPFTNSLSDILFHIFHHSNYHRAQTANILRDNGVSPPETNYIFYKR</sequence>
<dbReference type="OrthoDB" id="9811413at2"/>
<dbReference type="InterPro" id="IPR034660">
    <property type="entry name" value="DinB/YfiT-like"/>
</dbReference>
<dbReference type="EMBL" id="QGDO01000003">
    <property type="protein sequence ID" value="PWJ41827.1"/>
    <property type="molecule type" value="Genomic_DNA"/>
</dbReference>
<dbReference type="InterPro" id="IPR007837">
    <property type="entry name" value="DinB"/>
</dbReference>
<dbReference type="PANTHER" id="PTHR37302">
    <property type="entry name" value="SLR1116 PROTEIN"/>
    <property type="match status" value="1"/>
</dbReference>
<evidence type="ECO:0000313" key="5">
    <source>
        <dbReference type="Proteomes" id="UP000245535"/>
    </source>
</evidence>
<gene>
    <name evidence="4" type="ORF">BC781_10377</name>
</gene>
<keyword evidence="5" id="KW-1185">Reference proteome</keyword>
<reference evidence="4 5" key="1">
    <citation type="submission" date="2018-03" db="EMBL/GenBank/DDBJ databases">
        <title>Genomic Encyclopedia of Archaeal and Bacterial Type Strains, Phase II (KMG-II): from individual species to whole genera.</title>
        <authorList>
            <person name="Goeker M."/>
        </authorList>
    </citation>
    <scope>NUCLEOTIDE SEQUENCE [LARGE SCALE GENOMIC DNA]</scope>
    <source>
        <strain evidence="4 5">DSM 28229</strain>
    </source>
</reference>
<comment type="similarity">
    <text evidence="1">Belongs to the DinB family.</text>
</comment>
<dbReference type="AlphaFoldDB" id="A0A315ZWX3"/>
<name>A0A315ZWX3_SEDFL</name>
<evidence type="ECO:0000256" key="3">
    <source>
        <dbReference type="PIRSR" id="PIRSR607837-1"/>
    </source>
</evidence>